<dbReference type="PATRIC" id="fig|1348663.4.peg.5322"/>
<dbReference type="PROSITE" id="PS51746">
    <property type="entry name" value="PPM_2"/>
    <property type="match status" value="1"/>
</dbReference>
<dbReference type="eggNOG" id="COG0789">
    <property type="taxonomic scope" value="Bacteria"/>
</dbReference>
<organism evidence="4 5">
    <name type="scientific">Kitasatospora cheerisanensis KCTC 2395</name>
    <dbReference type="NCBI Taxonomy" id="1348663"/>
    <lineage>
        <taxon>Bacteria</taxon>
        <taxon>Bacillati</taxon>
        <taxon>Actinomycetota</taxon>
        <taxon>Actinomycetes</taxon>
        <taxon>Kitasatosporales</taxon>
        <taxon>Streptomycetaceae</taxon>
        <taxon>Kitasatospora</taxon>
    </lineage>
</organism>
<proteinExistence type="predicted"/>
<dbReference type="InterPro" id="IPR036457">
    <property type="entry name" value="PPM-type-like_dom_sf"/>
</dbReference>
<evidence type="ECO:0008006" key="6">
    <source>
        <dbReference type="Google" id="ProtNLM"/>
    </source>
</evidence>
<dbReference type="SMART" id="SM00331">
    <property type="entry name" value="PP2C_SIG"/>
    <property type="match status" value="1"/>
</dbReference>
<dbReference type="InterPro" id="IPR001932">
    <property type="entry name" value="PPM-type_phosphatase-like_dom"/>
</dbReference>
<dbReference type="InterPro" id="IPR000551">
    <property type="entry name" value="MerR-type_HTH_dom"/>
</dbReference>
<gene>
    <name evidence="4" type="ORF">KCH_54990</name>
</gene>
<dbReference type="Pfam" id="PF13411">
    <property type="entry name" value="MerR_1"/>
    <property type="match status" value="1"/>
</dbReference>
<dbReference type="SMART" id="SM00332">
    <property type="entry name" value="PP2Cc"/>
    <property type="match status" value="1"/>
</dbReference>
<dbReference type="CDD" id="cd01107">
    <property type="entry name" value="HTH_BmrR"/>
    <property type="match status" value="1"/>
</dbReference>
<feature type="domain" description="HTH merR-type" evidence="2">
    <location>
        <begin position="3"/>
        <end position="73"/>
    </location>
</feature>
<name>A0A066YS12_9ACTN</name>
<dbReference type="PANTHER" id="PTHR30204">
    <property type="entry name" value="REDOX-CYCLING DRUG-SENSING TRANSCRIPTIONAL ACTIVATOR SOXR"/>
    <property type="match status" value="1"/>
</dbReference>
<keyword evidence="5" id="KW-1185">Reference proteome</keyword>
<protein>
    <recommendedName>
        <fullName evidence="6">Regulatory protein</fullName>
    </recommendedName>
</protein>
<dbReference type="InterPro" id="IPR047057">
    <property type="entry name" value="MerR_fam"/>
</dbReference>
<dbReference type="Proteomes" id="UP000027178">
    <property type="component" value="Unassembled WGS sequence"/>
</dbReference>
<dbReference type="SMART" id="SM00422">
    <property type="entry name" value="HTH_MERR"/>
    <property type="match status" value="1"/>
</dbReference>
<dbReference type="AlphaFoldDB" id="A0A066YS12"/>
<dbReference type="PANTHER" id="PTHR30204:SF97">
    <property type="entry name" value="MERR FAMILY REGULATORY PROTEIN"/>
    <property type="match status" value="1"/>
</dbReference>
<sequence>MELLTIGAFARAARLSPKALRLYDELGLLRPAEVDPATGYRRYAPGQLEQARLVLWLRRLGMPLARIRLLLGLEPARAAEEVARYWESVRAETEARRELAALLVDHLSGKDTTMTDTPTGALRIRYAARTDTGLVRERNDDAAYAGAGLVAVADGMGPQGGGGLASAAAIEALKELELPAGELLNVLEDAVARIDGRVGAASGLPDTGTTLTAMLWSDAQLALVHIGDSRAYLLRGGELFLITHDHTLVQSMVDDGRLTLAEAASHPQRTLLVRALTGSGDNRPDVSLHTARPGDRYLLCSDGLSRCVSDDALHTALSTIAAPEQAVQQLIALANRAGGPDNIACAIADVTADAAA</sequence>
<accession>A0A066YS12</accession>
<evidence type="ECO:0000259" key="2">
    <source>
        <dbReference type="PROSITE" id="PS50937"/>
    </source>
</evidence>
<dbReference type="Gene3D" id="1.10.1660.10">
    <property type="match status" value="1"/>
</dbReference>
<dbReference type="HOGENOM" id="CLU_034545_3_2_11"/>
<reference evidence="4 5" key="1">
    <citation type="submission" date="2014-05" db="EMBL/GenBank/DDBJ databases">
        <title>Draft Genome Sequence of Kitasatospora cheerisanensis KCTC 2395.</title>
        <authorList>
            <person name="Nam D.H."/>
        </authorList>
    </citation>
    <scope>NUCLEOTIDE SEQUENCE [LARGE SCALE GENOMIC DNA]</scope>
    <source>
        <strain evidence="4 5">KCTC 2395</strain>
    </source>
</reference>
<dbReference type="OrthoDB" id="9801841at2"/>
<dbReference type="PROSITE" id="PS50937">
    <property type="entry name" value="HTH_MERR_2"/>
    <property type="match status" value="1"/>
</dbReference>
<evidence type="ECO:0000313" key="5">
    <source>
        <dbReference type="Proteomes" id="UP000027178"/>
    </source>
</evidence>
<dbReference type="CDD" id="cd00143">
    <property type="entry name" value="PP2Cc"/>
    <property type="match status" value="1"/>
</dbReference>
<dbReference type="eggNOG" id="COG0631">
    <property type="taxonomic scope" value="Bacteria"/>
</dbReference>
<dbReference type="GO" id="GO:0003700">
    <property type="term" value="F:DNA-binding transcription factor activity"/>
    <property type="evidence" value="ECO:0007669"/>
    <property type="project" value="InterPro"/>
</dbReference>
<dbReference type="InterPro" id="IPR009061">
    <property type="entry name" value="DNA-bd_dom_put_sf"/>
</dbReference>
<dbReference type="Pfam" id="PF13672">
    <property type="entry name" value="PP2C_2"/>
    <property type="match status" value="1"/>
</dbReference>
<dbReference type="SUPFAM" id="SSF46955">
    <property type="entry name" value="Putative DNA-binding domain"/>
    <property type="match status" value="1"/>
</dbReference>
<dbReference type="RefSeq" id="WP_035866923.1">
    <property type="nucleotide sequence ID" value="NZ_KK853997.1"/>
</dbReference>
<dbReference type="PROSITE" id="PS00552">
    <property type="entry name" value="HTH_MERR_1"/>
    <property type="match status" value="1"/>
</dbReference>
<dbReference type="SUPFAM" id="SSF81606">
    <property type="entry name" value="PP2C-like"/>
    <property type="match status" value="1"/>
</dbReference>
<dbReference type="EMBL" id="JNBY01000103">
    <property type="protein sequence ID" value="KDN82764.1"/>
    <property type="molecule type" value="Genomic_DNA"/>
</dbReference>
<feature type="domain" description="PPM-type phosphatase" evidence="3">
    <location>
        <begin position="125"/>
        <end position="350"/>
    </location>
</feature>
<dbReference type="GO" id="GO:0003677">
    <property type="term" value="F:DNA binding"/>
    <property type="evidence" value="ECO:0007669"/>
    <property type="project" value="UniProtKB-KW"/>
</dbReference>
<comment type="caution">
    <text evidence="4">The sequence shown here is derived from an EMBL/GenBank/DDBJ whole genome shotgun (WGS) entry which is preliminary data.</text>
</comment>
<evidence type="ECO:0000313" key="4">
    <source>
        <dbReference type="EMBL" id="KDN82764.1"/>
    </source>
</evidence>
<evidence type="ECO:0000259" key="3">
    <source>
        <dbReference type="PROSITE" id="PS51746"/>
    </source>
</evidence>
<evidence type="ECO:0000256" key="1">
    <source>
        <dbReference type="ARBA" id="ARBA00023125"/>
    </source>
</evidence>
<keyword evidence="1" id="KW-0238">DNA-binding</keyword>
<dbReference type="Gene3D" id="3.60.40.10">
    <property type="entry name" value="PPM-type phosphatase domain"/>
    <property type="match status" value="1"/>
</dbReference>